<proteinExistence type="predicted"/>
<organism evidence="1">
    <name type="scientific">viral metagenome</name>
    <dbReference type="NCBI Taxonomy" id="1070528"/>
    <lineage>
        <taxon>unclassified sequences</taxon>
        <taxon>metagenomes</taxon>
        <taxon>organismal metagenomes</taxon>
    </lineage>
</organism>
<accession>A0A6H1ZSG3</accession>
<gene>
    <name evidence="1" type="ORF">TM448A01720_0005</name>
</gene>
<protein>
    <submittedName>
        <fullName evidence="1">Uncharacterized protein</fullName>
    </submittedName>
</protein>
<sequence length="393" mass="45277">MEYQEIINEFEGEVIVLNFITVARLFELDTDAATLYLFYVKNAKIQKTNKIYAVNKFSMVGLGWGRDKFLRAKKILQDNRFISTIIRKDDKGKITGHYLVIHYLNSEKLGLSSGPENHTVDAPTLWTKPHCGFQNTNAYNKNINAYNKEKEMLSELSKDNSQRNGEVSHLFSAITEKHETVLKHWNGLAKGVIGVNGHKSLYSKCAVDKKTRQGKSPLPLVAEIINFCLTKHQLSDILQGIDNYFNILVDSDYFYTYKFKNLAVFLHSPKGLRYFLKPDYGALRHKNITVDIFSEIRRGLKLVTVECDVLNPLNKDNSSYLGFSLDILRKVDPLYYFNEIKSRIKHDELEQSHLSWIEEAIATLILKKENLALLKQLLMVHIDYKKKFKMGGV</sequence>
<name>A0A6H1ZSG3_9ZZZZ</name>
<dbReference type="AlphaFoldDB" id="A0A6H1ZSG3"/>
<dbReference type="EMBL" id="MT144190">
    <property type="protein sequence ID" value="QJA50351.1"/>
    <property type="molecule type" value="Genomic_DNA"/>
</dbReference>
<evidence type="ECO:0000313" key="1">
    <source>
        <dbReference type="EMBL" id="QJA50351.1"/>
    </source>
</evidence>
<reference evidence="1" key="1">
    <citation type="submission" date="2020-03" db="EMBL/GenBank/DDBJ databases">
        <title>The deep terrestrial virosphere.</title>
        <authorList>
            <person name="Holmfeldt K."/>
            <person name="Nilsson E."/>
            <person name="Simone D."/>
            <person name="Lopez-Fernandez M."/>
            <person name="Wu X."/>
            <person name="de Brujin I."/>
            <person name="Lundin D."/>
            <person name="Andersson A."/>
            <person name="Bertilsson S."/>
            <person name="Dopson M."/>
        </authorList>
    </citation>
    <scope>NUCLEOTIDE SEQUENCE</scope>
    <source>
        <strain evidence="1">TM448A01720</strain>
    </source>
</reference>